<dbReference type="AlphaFoldDB" id="A0A507B1K7"/>
<evidence type="ECO:0000256" key="1">
    <source>
        <dbReference type="SAM" id="MobiDB-lite"/>
    </source>
</evidence>
<name>A0A507B1K7_9PEZI</name>
<keyword evidence="3" id="KW-1185">Reference proteome</keyword>
<comment type="caution">
    <text evidence="2">The sequence shown here is derived from an EMBL/GenBank/DDBJ whole genome shotgun (WGS) entry which is preliminary data.</text>
</comment>
<proteinExistence type="predicted"/>
<sequence>MVQSPAEMQMHDDLATLLAQRLTLGPAIQQQQQQAPQQQQQQQAEPAAATQITYSISQHYHHSAHIAKPSAPAQPPAPSPAQDAAAGDLLQTAQLLASHGVNPEALSPALVELFRTADEPLKTGLVGFWRLLPEQQQQQGQQQCFVSPQSTEEMTRLFLLAREQQRSHSAPIISLQDSSSGRWPAGGGAEETEPYMLSGYEQMARREYERQAATPRAAAAAATMVDAYSPLGSAVGRGNGAGYSAATDPVYRMMSGGGAQEEWARQRQRQQQAMEDQYGALMQMRDEEMEL</sequence>
<dbReference type="OrthoDB" id="5357075at2759"/>
<feature type="region of interest" description="Disordered" evidence="1">
    <location>
        <begin position="61"/>
        <end position="84"/>
    </location>
</feature>
<dbReference type="RefSeq" id="XP_030998696.1">
    <property type="nucleotide sequence ID" value="XM_031137859.1"/>
</dbReference>
<dbReference type="Proteomes" id="UP000319257">
    <property type="component" value="Unassembled WGS sequence"/>
</dbReference>
<dbReference type="EMBL" id="SKBQ01000015">
    <property type="protein sequence ID" value="TPX16985.1"/>
    <property type="molecule type" value="Genomic_DNA"/>
</dbReference>
<dbReference type="InParanoid" id="A0A507B1K7"/>
<feature type="region of interest" description="Disordered" evidence="1">
    <location>
        <begin position="29"/>
        <end position="49"/>
    </location>
</feature>
<evidence type="ECO:0000313" key="2">
    <source>
        <dbReference type="EMBL" id="TPX16985.1"/>
    </source>
</evidence>
<dbReference type="GeneID" id="41970994"/>
<organism evidence="2 3">
    <name type="scientific">Thyridium curvatum</name>
    <dbReference type="NCBI Taxonomy" id="1093900"/>
    <lineage>
        <taxon>Eukaryota</taxon>
        <taxon>Fungi</taxon>
        <taxon>Dikarya</taxon>
        <taxon>Ascomycota</taxon>
        <taxon>Pezizomycotina</taxon>
        <taxon>Sordariomycetes</taxon>
        <taxon>Sordariomycetidae</taxon>
        <taxon>Thyridiales</taxon>
        <taxon>Thyridiaceae</taxon>
        <taxon>Thyridium</taxon>
    </lineage>
</organism>
<dbReference type="STRING" id="1093900.A0A507B1K7"/>
<evidence type="ECO:0000313" key="3">
    <source>
        <dbReference type="Proteomes" id="UP000319257"/>
    </source>
</evidence>
<protein>
    <submittedName>
        <fullName evidence="2">Uncharacterized protein</fullName>
    </submittedName>
</protein>
<reference evidence="2 3" key="1">
    <citation type="submission" date="2019-06" db="EMBL/GenBank/DDBJ databases">
        <title>Draft genome sequence of the filamentous fungus Phialemoniopsis curvata isolated from diesel fuel.</title>
        <authorList>
            <person name="Varaljay V.A."/>
            <person name="Lyon W.J."/>
            <person name="Crouch A.L."/>
            <person name="Drake C.E."/>
            <person name="Hollomon J.M."/>
            <person name="Nadeau L.J."/>
            <person name="Nunn H.S."/>
            <person name="Stevenson B.S."/>
            <person name="Bojanowski C.L."/>
            <person name="Crookes-Goodson W.J."/>
        </authorList>
    </citation>
    <scope>NUCLEOTIDE SEQUENCE [LARGE SCALE GENOMIC DNA]</scope>
    <source>
        <strain evidence="2 3">D216</strain>
    </source>
</reference>
<gene>
    <name evidence="2" type="ORF">E0L32_003547</name>
</gene>
<accession>A0A507B1K7</accession>